<keyword evidence="5" id="KW-0998">Cell outer membrane</keyword>
<dbReference type="Proteomes" id="UP000011885">
    <property type="component" value="Unassembled WGS sequence"/>
</dbReference>
<evidence type="ECO:0000313" key="6">
    <source>
        <dbReference type="EMBL" id="EMI57700.1"/>
    </source>
</evidence>
<evidence type="ECO:0000256" key="4">
    <source>
        <dbReference type="ARBA" id="ARBA00023136"/>
    </source>
</evidence>
<dbReference type="GO" id="GO:0015562">
    <property type="term" value="F:efflux transmembrane transporter activity"/>
    <property type="evidence" value="ECO:0007669"/>
    <property type="project" value="InterPro"/>
</dbReference>
<dbReference type="SUPFAM" id="SSF56954">
    <property type="entry name" value="Outer membrane efflux proteins (OEP)"/>
    <property type="match status" value="1"/>
</dbReference>
<keyword evidence="7" id="KW-1185">Reference proteome</keyword>
<comment type="subcellular location">
    <subcellularLocation>
        <location evidence="1">Cell outer membrane</location>
    </subcellularLocation>
</comment>
<evidence type="ECO:0000313" key="7">
    <source>
        <dbReference type="Proteomes" id="UP000011885"/>
    </source>
</evidence>
<keyword evidence="4" id="KW-0472">Membrane</keyword>
<evidence type="ECO:0000256" key="2">
    <source>
        <dbReference type="ARBA" id="ARBA00022452"/>
    </source>
</evidence>
<dbReference type="AlphaFoldDB" id="M5U8E0"/>
<sequence>MLRPRHALRDSRLLQFKRIVVSRIARMLRGGFRRRGLTVFTLLTVVAAGYWTAPGAGAADPDATPSTSFWTGSLEDAWSTVSNPPSVAAMTPTGQPDPSFGEFWAAVSRQNPASTVTVEPILTPEPDASVDRADVSPDIGEEPWWRKPVNGYLLNSPNYLQFDVATVLTDTLQSSPRISAISNRTSIAYEKIIQQDAAFDPSVLLETGIDRVNDPVGSTLTTGGPPRLIQDSWNASAGVRKLTRQGTVIDLSQEAGTLTSNSIFFDPAHQGNSRLNLSITQPLMATSGRVYNTRLVTAASIDSRIAWQQLRLDLESHLVETLTAFWRLHERRAHYVQQLSLIERGERIGAIVAARGDFDSGPLQEIKIRRRLASDNDRKIELRAEVQRLQVRLKTLVGSPMLTSLDDSIELIPMAQPDFPEEPMSVRDCIVRGLEHRGDIQAATEQLASAGLEVNVTRNELMPRLDAVFEAYLSGLASNNNIGQSWINQYSDGGPGITAALTYNLPWGRRAAKSRLREARLRYKQRGDELRNALLAARREIETSVIRVRAGADLRRSKAATLAAAVREEDIATRRWEMLAGDGGPTALILEDLLETQKRRTEAEQAYVSAQVNYILELITLQQAMGTFLIREGIEPTRPSCSTSVEILQTSPINERLLPLERWTQPMPVDGVSGSDVFDSGNLEFDAGRSLIAEPQMIELDASKTQMEEPHSEFPEKMPVPYLRRVRAVLGDDVSCRGRCGESVRDDSLEL</sequence>
<organism evidence="6 7">
    <name type="scientific">Rhodopirellula sallentina SM41</name>
    <dbReference type="NCBI Taxonomy" id="1263870"/>
    <lineage>
        <taxon>Bacteria</taxon>
        <taxon>Pseudomonadati</taxon>
        <taxon>Planctomycetota</taxon>
        <taxon>Planctomycetia</taxon>
        <taxon>Pirellulales</taxon>
        <taxon>Pirellulaceae</taxon>
        <taxon>Rhodopirellula</taxon>
    </lineage>
</organism>
<protein>
    <submittedName>
        <fullName evidence="6">Outer membrane efflux protein</fullName>
    </submittedName>
</protein>
<name>M5U8E0_9BACT</name>
<dbReference type="GO" id="GO:0009279">
    <property type="term" value="C:cell outer membrane"/>
    <property type="evidence" value="ECO:0007669"/>
    <property type="project" value="UniProtKB-SubCell"/>
</dbReference>
<dbReference type="GO" id="GO:0015288">
    <property type="term" value="F:porin activity"/>
    <property type="evidence" value="ECO:0007669"/>
    <property type="project" value="TreeGrafter"/>
</dbReference>
<evidence type="ECO:0000256" key="1">
    <source>
        <dbReference type="ARBA" id="ARBA00004442"/>
    </source>
</evidence>
<dbReference type="PANTHER" id="PTHR30026">
    <property type="entry name" value="OUTER MEMBRANE PROTEIN TOLC"/>
    <property type="match status" value="1"/>
</dbReference>
<dbReference type="PATRIC" id="fig|1263870.3.peg.933"/>
<accession>M5U8E0</accession>
<evidence type="ECO:0000256" key="5">
    <source>
        <dbReference type="ARBA" id="ARBA00023237"/>
    </source>
</evidence>
<keyword evidence="3" id="KW-0812">Transmembrane</keyword>
<reference evidence="6 7" key="1">
    <citation type="journal article" date="2013" name="Mar. Genomics">
        <title>Expression of sulfatases in Rhodopirellula baltica and the diversity of sulfatases in the genus Rhodopirellula.</title>
        <authorList>
            <person name="Wegner C.E."/>
            <person name="Richter-Heitmann T."/>
            <person name="Klindworth A."/>
            <person name="Klockow C."/>
            <person name="Richter M."/>
            <person name="Achstetter T."/>
            <person name="Glockner F.O."/>
            <person name="Harder J."/>
        </authorList>
    </citation>
    <scope>NUCLEOTIDE SEQUENCE [LARGE SCALE GENOMIC DNA]</scope>
    <source>
        <strain evidence="6 7">SM41</strain>
    </source>
</reference>
<dbReference type="Gene3D" id="1.20.1600.10">
    <property type="entry name" value="Outer membrane efflux proteins (OEP)"/>
    <property type="match status" value="1"/>
</dbReference>
<comment type="caution">
    <text evidence="6">The sequence shown here is derived from an EMBL/GenBank/DDBJ whole genome shotgun (WGS) entry which is preliminary data.</text>
</comment>
<dbReference type="EMBL" id="ANOH01000073">
    <property type="protein sequence ID" value="EMI57700.1"/>
    <property type="molecule type" value="Genomic_DNA"/>
</dbReference>
<dbReference type="GO" id="GO:1990281">
    <property type="term" value="C:efflux pump complex"/>
    <property type="evidence" value="ECO:0007669"/>
    <property type="project" value="TreeGrafter"/>
</dbReference>
<dbReference type="InterPro" id="IPR051906">
    <property type="entry name" value="TolC-like"/>
</dbReference>
<keyword evidence="2" id="KW-1134">Transmembrane beta strand</keyword>
<evidence type="ECO:0000256" key="3">
    <source>
        <dbReference type="ARBA" id="ARBA00022692"/>
    </source>
</evidence>
<proteinExistence type="predicted"/>
<gene>
    <name evidence="6" type="ORF">RSSM_00858</name>
</gene>
<dbReference type="PANTHER" id="PTHR30026:SF23">
    <property type="entry name" value="TO APRF-PUTATIVE OUTER MEMBRANE EFFLUX PROTEIN OR SECRETED ALKALINE PHOSPHATASE-RELATED"/>
    <property type="match status" value="1"/>
</dbReference>